<name>A0A5P2UEY3_9ACTN</name>
<feature type="domain" description="AMP-dependent synthetase/ligase" evidence="1">
    <location>
        <begin position="43"/>
        <end position="148"/>
    </location>
</feature>
<dbReference type="GO" id="GO:0031177">
    <property type="term" value="F:phosphopantetheine binding"/>
    <property type="evidence" value="ECO:0007669"/>
    <property type="project" value="TreeGrafter"/>
</dbReference>
<dbReference type="InterPro" id="IPR042099">
    <property type="entry name" value="ANL_N_sf"/>
</dbReference>
<dbReference type="PANTHER" id="PTHR45527">
    <property type="entry name" value="NONRIBOSOMAL PEPTIDE SYNTHETASE"/>
    <property type="match status" value="1"/>
</dbReference>
<accession>A0A5P2UEY3</accession>
<proteinExistence type="predicted"/>
<dbReference type="Gene3D" id="3.40.50.12780">
    <property type="entry name" value="N-terminal domain of ligase-like"/>
    <property type="match status" value="1"/>
</dbReference>
<reference evidence="2" key="3">
    <citation type="submission" date="2020-09" db="EMBL/GenBank/DDBJ databases">
        <authorList>
            <person name="Sun Q."/>
            <person name="Ohkuma M."/>
        </authorList>
    </citation>
    <scope>NUCLEOTIDE SEQUENCE</scope>
    <source>
        <strain evidence="2">JCM 4834</strain>
    </source>
</reference>
<evidence type="ECO:0000313" key="4">
    <source>
        <dbReference type="Proteomes" id="UP000326831"/>
    </source>
</evidence>
<dbReference type="AlphaFoldDB" id="A0A5P2UEY3"/>
<organism evidence="3 4">
    <name type="scientific">Streptomyces subrutilus</name>
    <dbReference type="NCBI Taxonomy" id="36818"/>
    <lineage>
        <taxon>Bacteria</taxon>
        <taxon>Bacillati</taxon>
        <taxon>Actinomycetota</taxon>
        <taxon>Actinomycetes</taxon>
        <taxon>Kitasatosporales</taxon>
        <taxon>Streptomycetaceae</taxon>
        <taxon>Streptomyces</taxon>
    </lineage>
</organism>
<dbReference type="Pfam" id="PF00501">
    <property type="entry name" value="AMP-binding"/>
    <property type="match status" value="2"/>
</dbReference>
<dbReference type="RefSeq" id="WP_150516118.1">
    <property type="nucleotide sequence ID" value="NZ_BMVX01000046.1"/>
</dbReference>
<gene>
    <name evidence="3" type="ORF">CP968_00640</name>
    <name evidence="2" type="ORF">GCM10010371_67190</name>
</gene>
<protein>
    <recommendedName>
        <fullName evidence="1">AMP-dependent synthetase/ligase domain-containing protein</fullName>
    </recommendedName>
</protein>
<dbReference type="KEGG" id="ssub:CP968_00640"/>
<dbReference type="PANTHER" id="PTHR45527:SF1">
    <property type="entry name" value="FATTY ACID SYNTHASE"/>
    <property type="match status" value="1"/>
</dbReference>
<evidence type="ECO:0000313" key="2">
    <source>
        <dbReference type="EMBL" id="GGZ98004.1"/>
    </source>
</evidence>
<dbReference type="GO" id="GO:0005829">
    <property type="term" value="C:cytosol"/>
    <property type="evidence" value="ECO:0007669"/>
    <property type="project" value="TreeGrafter"/>
</dbReference>
<dbReference type="OrthoDB" id="4128457at2"/>
<dbReference type="EMBL" id="BMVX01000046">
    <property type="protein sequence ID" value="GGZ98004.1"/>
    <property type="molecule type" value="Genomic_DNA"/>
</dbReference>
<dbReference type="GO" id="GO:0044550">
    <property type="term" value="P:secondary metabolite biosynthetic process"/>
    <property type="evidence" value="ECO:0007669"/>
    <property type="project" value="TreeGrafter"/>
</dbReference>
<sequence length="330" mass="34139">MNASGDHQELDRLSADLAGVLGRIGLDPAAGRSERRERIDTRFAAAAARHAGRVAAQDGEGASTYLELDWLADDVARRLSGRAGPGAAVAVRVRRSHVSAAAVVGVMRAGAAVLPLESGHRAGLQEFMMREAGVEMVVSDGVLLRDEVPVAKTGRFVIAVRPRVRAVCEIGPGAAFVALPAGGEPGRAAGVRVVSHLDVLAWVDAVVPLLEAGPYDVWASFHSMSLEVGMREPWGPLLSGGRMVVAGREAAGDAGAFVRLLAGHGVTVLTQLPSAFARLTQAALGSTLPSLRHVLLAGEPVEGGVVARWRESGIAPAAVVRDVSGSPAVL</sequence>
<dbReference type="InterPro" id="IPR000873">
    <property type="entry name" value="AMP-dep_synth/lig_dom"/>
</dbReference>
<keyword evidence="4" id="KW-1185">Reference proteome</keyword>
<dbReference type="Proteomes" id="UP000634660">
    <property type="component" value="Unassembled WGS sequence"/>
</dbReference>
<dbReference type="GO" id="GO:0043041">
    <property type="term" value="P:amino acid activation for nonribosomal peptide biosynthetic process"/>
    <property type="evidence" value="ECO:0007669"/>
    <property type="project" value="TreeGrafter"/>
</dbReference>
<dbReference type="SUPFAM" id="SSF56801">
    <property type="entry name" value="Acetyl-CoA synthetase-like"/>
    <property type="match status" value="1"/>
</dbReference>
<dbReference type="Proteomes" id="UP000326831">
    <property type="component" value="Chromosome"/>
</dbReference>
<evidence type="ECO:0000259" key="1">
    <source>
        <dbReference type="Pfam" id="PF00501"/>
    </source>
</evidence>
<evidence type="ECO:0000313" key="3">
    <source>
        <dbReference type="EMBL" id="QEU77019.1"/>
    </source>
</evidence>
<reference evidence="2" key="1">
    <citation type="journal article" date="2014" name="Int. J. Syst. Evol. Microbiol.">
        <title>Complete genome sequence of Corynebacterium casei LMG S-19264T (=DSM 44701T), isolated from a smear-ripened cheese.</title>
        <authorList>
            <consortium name="US DOE Joint Genome Institute (JGI-PGF)"/>
            <person name="Walter F."/>
            <person name="Albersmeier A."/>
            <person name="Kalinowski J."/>
            <person name="Ruckert C."/>
        </authorList>
    </citation>
    <scope>NUCLEOTIDE SEQUENCE</scope>
    <source>
        <strain evidence="2">JCM 4834</strain>
    </source>
</reference>
<dbReference type="EMBL" id="CP023701">
    <property type="protein sequence ID" value="QEU77019.1"/>
    <property type="molecule type" value="Genomic_DNA"/>
</dbReference>
<feature type="domain" description="AMP-dependent synthetase/ligase" evidence="1">
    <location>
        <begin position="193"/>
        <end position="314"/>
    </location>
</feature>
<reference evidence="3 4" key="2">
    <citation type="submission" date="2017-09" db="EMBL/GenBank/DDBJ databases">
        <authorList>
            <person name="Lee N."/>
            <person name="Cho B.-K."/>
        </authorList>
    </citation>
    <scope>NUCLEOTIDE SEQUENCE [LARGE SCALE GENOMIC DNA]</scope>
    <source>
        <strain evidence="3 4">ATCC 27467</strain>
    </source>
</reference>